<proteinExistence type="predicted"/>
<name>A0A9D1ZRE9_9MICC</name>
<dbReference type="Proteomes" id="UP000824134">
    <property type="component" value="Unassembled WGS sequence"/>
</dbReference>
<organism evidence="1 2">
    <name type="scientific">Candidatus Rothia avicola</name>
    <dbReference type="NCBI Taxonomy" id="2840478"/>
    <lineage>
        <taxon>Bacteria</taxon>
        <taxon>Bacillati</taxon>
        <taxon>Actinomycetota</taxon>
        <taxon>Actinomycetes</taxon>
        <taxon>Micrococcales</taxon>
        <taxon>Micrococcaceae</taxon>
        <taxon>Rothia</taxon>
    </lineage>
</organism>
<accession>A0A9D1ZRE9</accession>
<dbReference type="EMBL" id="DXCN01000033">
    <property type="protein sequence ID" value="HIY94767.1"/>
    <property type="molecule type" value="Genomic_DNA"/>
</dbReference>
<protein>
    <submittedName>
        <fullName evidence="1">Uncharacterized protein</fullName>
    </submittedName>
</protein>
<sequence>MSYKGDYFEFSKVYQYCIEVPFEGAVAEGVYGAKILEGEVAWSADIEWDSEQQGYRVSTFWQDYGVNFSDFGEGPEEDQFQSDLDDFISECGINFDNLV</sequence>
<gene>
    <name evidence="1" type="ORF">H9821_03755</name>
</gene>
<evidence type="ECO:0000313" key="1">
    <source>
        <dbReference type="EMBL" id="HIY94767.1"/>
    </source>
</evidence>
<dbReference type="AlphaFoldDB" id="A0A9D1ZRE9"/>
<evidence type="ECO:0000313" key="2">
    <source>
        <dbReference type="Proteomes" id="UP000824134"/>
    </source>
</evidence>
<comment type="caution">
    <text evidence="1">The sequence shown here is derived from an EMBL/GenBank/DDBJ whole genome shotgun (WGS) entry which is preliminary data.</text>
</comment>
<reference evidence="1" key="2">
    <citation type="submission" date="2021-04" db="EMBL/GenBank/DDBJ databases">
        <authorList>
            <person name="Gilroy R."/>
        </authorList>
    </citation>
    <scope>NUCLEOTIDE SEQUENCE</scope>
    <source>
        <strain evidence="1">ChiHjej12B11-9195</strain>
    </source>
</reference>
<reference evidence="1" key="1">
    <citation type="journal article" date="2021" name="PeerJ">
        <title>Extensive microbial diversity within the chicken gut microbiome revealed by metagenomics and culture.</title>
        <authorList>
            <person name="Gilroy R."/>
            <person name="Ravi A."/>
            <person name="Getino M."/>
            <person name="Pursley I."/>
            <person name="Horton D.L."/>
            <person name="Alikhan N.F."/>
            <person name="Baker D."/>
            <person name="Gharbi K."/>
            <person name="Hall N."/>
            <person name="Watson M."/>
            <person name="Adriaenssens E.M."/>
            <person name="Foster-Nyarko E."/>
            <person name="Jarju S."/>
            <person name="Secka A."/>
            <person name="Antonio M."/>
            <person name="Oren A."/>
            <person name="Chaudhuri R.R."/>
            <person name="La Ragione R."/>
            <person name="Hildebrand F."/>
            <person name="Pallen M.J."/>
        </authorList>
    </citation>
    <scope>NUCLEOTIDE SEQUENCE</scope>
    <source>
        <strain evidence="1">ChiHjej12B11-9195</strain>
    </source>
</reference>